<dbReference type="Pfam" id="PF03914">
    <property type="entry name" value="CBF"/>
    <property type="match status" value="1"/>
</dbReference>
<dbReference type="EMBL" id="ML979140">
    <property type="protein sequence ID" value="KAF1912349.1"/>
    <property type="molecule type" value="Genomic_DNA"/>
</dbReference>
<sequence>MPGKTTASHAGVKRKRDAGKLDRRESQSKSRRKSPSDHGHDPQAEILQLEAQILQSRKHYNNIATLIQTARQLEAENEAPILAVVALCRVFSRLLATGDMVKSKGMGEAEGVVASWLKERYKEFLEVLLGDFLQSESPPKQSVALTLLMRLVKQESKAQKDYDAKNGPLSQLVEKLLFLPVDDPNREEFAEKYFKQFDDIRYHTFRTIKNVMDLDLELPKRKLAATNSFSLLSSLDEVPKSQDDIQKFYIESKAKSPIPSLRAYKEKAQGAWLATMRSGLTKEQRKTVLAAFSHQIAPWFQYPEMLMDFLTDSYNVGGATSLLALSGLYYLISEKNLDYPSFYLKLYSLLDDGLLYSKHRSRFFRLLDTFMSSTHLPAALVASFVKRLSRLALHGPPAGIVVVIPWVYNMFKRHPACTFMMHREIRDPALEQTLQEEGLQDPFDMAEPDPMRSNAIESSVWELEALQTHYHPNVATLAKIISEQFTKRSYNLEDFLDHSYTALLDVELNRDLKKDPEVEFEIPKKIFTAEEEGLNPLGHLFMQVVGSQ</sequence>
<comment type="similarity">
    <text evidence="1">Belongs to the CBF/MAK21 family.</text>
</comment>
<proteinExistence type="inferred from homology"/>
<evidence type="ECO:0000313" key="4">
    <source>
        <dbReference type="EMBL" id="KAF1912349.1"/>
    </source>
</evidence>
<dbReference type="InterPro" id="IPR027193">
    <property type="entry name" value="Noc4"/>
</dbReference>
<dbReference type="GO" id="GO:0030692">
    <property type="term" value="C:Noc4p-Nop14p complex"/>
    <property type="evidence" value="ECO:0007669"/>
    <property type="project" value="TreeGrafter"/>
</dbReference>
<feature type="compositionally biased region" description="Basic and acidic residues" evidence="2">
    <location>
        <begin position="18"/>
        <end position="41"/>
    </location>
</feature>
<dbReference type="InterPro" id="IPR005612">
    <property type="entry name" value="CCAAT-binding_factor"/>
</dbReference>
<evidence type="ECO:0000256" key="2">
    <source>
        <dbReference type="SAM" id="MobiDB-lite"/>
    </source>
</evidence>
<accession>A0A6A5QAE0</accession>
<feature type="domain" description="CCAAT-binding factor" evidence="3">
    <location>
        <begin position="321"/>
        <end position="478"/>
    </location>
</feature>
<dbReference type="Proteomes" id="UP000800096">
    <property type="component" value="Unassembled WGS sequence"/>
</dbReference>
<dbReference type="GO" id="GO:0032040">
    <property type="term" value="C:small-subunit processome"/>
    <property type="evidence" value="ECO:0007669"/>
    <property type="project" value="TreeGrafter"/>
</dbReference>
<dbReference type="GO" id="GO:0042254">
    <property type="term" value="P:ribosome biogenesis"/>
    <property type="evidence" value="ECO:0007669"/>
    <property type="project" value="InterPro"/>
</dbReference>
<evidence type="ECO:0000256" key="1">
    <source>
        <dbReference type="ARBA" id="ARBA00007797"/>
    </source>
</evidence>
<dbReference type="AlphaFoldDB" id="A0A6A5QAE0"/>
<organism evidence="4 5">
    <name type="scientific">Ampelomyces quisqualis</name>
    <name type="common">Powdery mildew agent</name>
    <dbReference type="NCBI Taxonomy" id="50730"/>
    <lineage>
        <taxon>Eukaryota</taxon>
        <taxon>Fungi</taxon>
        <taxon>Dikarya</taxon>
        <taxon>Ascomycota</taxon>
        <taxon>Pezizomycotina</taxon>
        <taxon>Dothideomycetes</taxon>
        <taxon>Pleosporomycetidae</taxon>
        <taxon>Pleosporales</taxon>
        <taxon>Pleosporineae</taxon>
        <taxon>Phaeosphaeriaceae</taxon>
        <taxon>Ampelomyces</taxon>
    </lineage>
</organism>
<reference evidence="4" key="1">
    <citation type="journal article" date="2020" name="Stud. Mycol.">
        <title>101 Dothideomycetes genomes: a test case for predicting lifestyles and emergence of pathogens.</title>
        <authorList>
            <person name="Haridas S."/>
            <person name="Albert R."/>
            <person name="Binder M."/>
            <person name="Bloem J."/>
            <person name="Labutti K."/>
            <person name="Salamov A."/>
            <person name="Andreopoulos B."/>
            <person name="Baker S."/>
            <person name="Barry K."/>
            <person name="Bills G."/>
            <person name="Bluhm B."/>
            <person name="Cannon C."/>
            <person name="Castanera R."/>
            <person name="Culley D."/>
            <person name="Daum C."/>
            <person name="Ezra D."/>
            <person name="Gonzalez J."/>
            <person name="Henrissat B."/>
            <person name="Kuo A."/>
            <person name="Liang C."/>
            <person name="Lipzen A."/>
            <person name="Lutzoni F."/>
            <person name="Magnuson J."/>
            <person name="Mondo S."/>
            <person name="Nolan M."/>
            <person name="Ohm R."/>
            <person name="Pangilinan J."/>
            <person name="Park H.-J."/>
            <person name="Ramirez L."/>
            <person name="Alfaro M."/>
            <person name="Sun H."/>
            <person name="Tritt A."/>
            <person name="Yoshinaga Y."/>
            <person name="Zwiers L.-H."/>
            <person name="Turgeon B."/>
            <person name="Goodwin S."/>
            <person name="Spatafora J."/>
            <person name="Crous P."/>
            <person name="Grigoriev I."/>
        </authorList>
    </citation>
    <scope>NUCLEOTIDE SEQUENCE</scope>
    <source>
        <strain evidence="4">HMLAC05119</strain>
    </source>
</reference>
<evidence type="ECO:0000259" key="3">
    <source>
        <dbReference type="Pfam" id="PF03914"/>
    </source>
</evidence>
<dbReference type="PANTHER" id="PTHR12455">
    <property type="entry name" value="NUCLEOLAR COMPLEX PROTEIN 4"/>
    <property type="match status" value="1"/>
</dbReference>
<dbReference type="OrthoDB" id="10263185at2759"/>
<dbReference type="PANTHER" id="PTHR12455:SF0">
    <property type="entry name" value="NUCLEOLAR COMPLEX PROTEIN 4 HOMOLOG"/>
    <property type="match status" value="1"/>
</dbReference>
<protein>
    <submittedName>
        <fullName evidence="4">CBF/Mak21 family-domain-containing protein</fullName>
    </submittedName>
</protein>
<evidence type="ECO:0000313" key="5">
    <source>
        <dbReference type="Proteomes" id="UP000800096"/>
    </source>
</evidence>
<keyword evidence="5" id="KW-1185">Reference proteome</keyword>
<gene>
    <name evidence="4" type="ORF">BDU57DRAFT_522569</name>
</gene>
<name>A0A6A5QAE0_AMPQU</name>
<feature type="region of interest" description="Disordered" evidence="2">
    <location>
        <begin position="1"/>
        <end position="41"/>
    </location>
</feature>